<dbReference type="SUPFAM" id="SSF47413">
    <property type="entry name" value="lambda repressor-like DNA-binding domains"/>
    <property type="match status" value="1"/>
</dbReference>
<dbReference type="EMBL" id="JAUSUN010000017">
    <property type="protein sequence ID" value="MDQ0414572.1"/>
    <property type="molecule type" value="Genomic_DNA"/>
</dbReference>
<dbReference type="InterPro" id="IPR001387">
    <property type="entry name" value="Cro/C1-type_HTH"/>
</dbReference>
<dbReference type="CDD" id="cd00093">
    <property type="entry name" value="HTH_XRE"/>
    <property type="match status" value="1"/>
</dbReference>
<evidence type="ECO:0000259" key="1">
    <source>
        <dbReference type="PROSITE" id="PS50943"/>
    </source>
</evidence>
<evidence type="ECO:0000313" key="3">
    <source>
        <dbReference type="Proteomes" id="UP001242313"/>
    </source>
</evidence>
<accession>A0ABU0FXB5</accession>
<organism evidence="2 3">
    <name type="scientific">Mesobacillus stamsii</name>
    <dbReference type="NCBI Taxonomy" id="225347"/>
    <lineage>
        <taxon>Bacteria</taxon>
        <taxon>Bacillati</taxon>
        <taxon>Bacillota</taxon>
        <taxon>Bacilli</taxon>
        <taxon>Bacillales</taxon>
        <taxon>Bacillaceae</taxon>
        <taxon>Mesobacillus</taxon>
    </lineage>
</organism>
<name>A0ABU0FXB5_9BACI</name>
<protein>
    <recommendedName>
        <fullName evidence="1">HTH cro/C1-type domain-containing protein</fullName>
    </recommendedName>
</protein>
<feature type="domain" description="HTH cro/C1-type" evidence="1">
    <location>
        <begin position="23"/>
        <end position="61"/>
    </location>
</feature>
<keyword evidence="3" id="KW-1185">Reference proteome</keyword>
<dbReference type="InterPro" id="IPR010982">
    <property type="entry name" value="Lambda_DNA-bd_dom_sf"/>
</dbReference>
<dbReference type="PROSITE" id="PS50943">
    <property type="entry name" value="HTH_CROC1"/>
    <property type="match status" value="1"/>
</dbReference>
<comment type="caution">
    <text evidence="2">The sequence shown here is derived from an EMBL/GenBank/DDBJ whole genome shotgun (WGS) entry which is preliminary data.</text>
</comment>
<dbReference type="Gene3D" id="1.10.260.40">
    <property type="entry name" value="lambda repressor-like DNA-binding domains"/>
    <property type="match status" value="1"/>
</dbReference>
<sequence>MLKSNFRKIIETCPYKPAYIRDEIMRVHRNTFSGWMTGKHAPSVEDLFKLAYHLDRKVDEFYTWEEEE</sequence>
<gene>
    <name evidence="2" type="ORF">J2S25_002781</name>
</gene>
<proteinExistence type="predicted"/>
<dbReference type="Proteomes" id="UP001242313">
    <property type="component" value="Unassembled WGS sequence"/>
</dbReference>
<reference evidence="2 3" key="1">
    <citation type="submission" date="2023-07" db="EMBL/GenBank/DDBJ databases">
        <title>Genomic Encyclopedia of Type Strains, Phase IV (KMG-IV): sequencing the most valuable type-strain genomes for metagenomic binning, comparative biology and taxonomic classification.</title>
        <authorList>
            <person name="Goeker M."/>
        </authorList>
    </citation>
    <scope>NUCLEOTIDE SEQUENCE [LARGE SCALE GENOMIC DNA]</scope>
    <source>
        <strain evidence="2 3">DSM 19598</strain>
    </source>
</reference>
<evidence type="ECO:0000313" key="2">
    <source>
        <dbReference type="EMBL" id="MDQ0414572.1"/>
    </source>
</evidence>